<evidence type="ECO:0000256" key="1">
    <source>
        <dbReference type="ARBA" id="ARBA00004141"/>
    </source>
</evidence>
<keyword evidence="3 6" id="KW-1133">Transmembrane helix</keyword>
<reference evidence="8 9" key="1">
    <citation type="journal article" date="2017" name="G3 (Bethesda)">
        <title>First Draft Genome Sequence of the Pathogenic Fungus Lomentospora prolificans (Formerly Scedosporium prolificans).</title>
        <authorList>
            <person name="Luo R."/>
            <person name="Zimin A."/>
            <person name="Workman R."/>
            <person name="Fan Y."/>
            <person name="Pertea G."/>
            <person name="Grossman N."/>
            <person name="Wear M.P."/>
            <person name="Jia B."/>
            <person name="Miller H."/>
            <person name="Casadevall A."/>
            <person name="Timp W."/>
            <person name="Zhang S.X."/>
            <person name="Salzberg S.L."/>
        </authorList>
    </citation>
    <scope>NUCLEOTIDE SEQUENCE [LARGE SCALE GENOMIC DNA]</scope>
    <source>
        <strain evidence="8 9">JHH-5317</strain>
    </source>
</reference>
<comment type="caution">
    <text evidence="8">The sequence shown here is derived from an EMBL/GenBank/DDBJ whole genome shotgun (WGS) entry which is preliminary data.</text>
</comment>
<accession>A0A2N3NJU2</accession>
<dbReference type="InParanoid" id="A0A2N3NJU2"/>
<evidence type="ECO:0000256" key="5">
    <source>
        <dbReference type="SAM" id="MobiDB-lite"/>
    </source>
</evidence>
<dbReference type="SUPFAM" id="SSF103473">
    <property type="entry name" value="MFS general substrate transporter"/>
    <property type="match status" value="1"/>
</dbReference>
<dbReference type="Gene3D" id="1.20.1250.20">
    <property type="entry name" value="MFS general substrate transporter like domains"/>
    <property type="match status" value="1"/>
</dbReference>
<feature type="transmembrane region" description="Helical" evidence="6">
    <location>
        <begin position="39"/>
        <end position="66"/>
    </location>
</feature>
<feature type="region of interest" description="Disordered" evidence="5">
    <location>
        <begin position="1"/>
        <end position="26"/>
    </location>
</feature>
<evidence type="ECO:0000256" key="2">
    <source>
        <dbReference type="ARBA" id="ARBA00022692"/>
    </source>
</evidence>
<feature type="transmembrane region" description="Helical" evidence="6">
    <location>
        <begin position="344"/>
        <end position="366"/>
    </location>
</feature>
<comment type="subcellular location">
    <subcellularLocation>
        <location evidence="1">Membrane</location>
        <topology evidence="1">Multi-pass membrane protein</topology>
    </subcellularLocation>
</comment>
<dbReference type="Gene3D" id="1.20.1720.10">
    <property type="entry name" value="Multidrug resistance protein D"/>
    <property type="match status" value="1"/>
</dbReference>
<dbReference type="GO" id="GO:0022857">
    <property type="term" value="F:transmembrane transporter activity"/>
    <property type="evidence" value="ECO:0007669"/>
    <property type="project" value="InterPro"/>
</dbReference>
<feature type="domain" description="Major facilitator superfamily (MFS) profile" evidence="7">
    <location>
        <begin position="42"/>
        <end position="499"/>
    </location>
</feature>
<keyword evidence="2 6" id="KW-0812">Transmembrane</keyword>
<feature type="transmembrane region" description="Helical" evidence="6">
    <location>
        <begin position="196"/>
        <end position="216"/>
    </location>
</feature>
<proteinExistence type="predicted"/>
<dbReference type="Proteomes" id="UP000233524">
    <property type="component" value="Unassembled WGS sequence"/>
</dbReference>
<dbReference type="AlphaFoldDB" id="A0A2N3NJU2"/>
<gene>
    <name evidence="8" type="ORF">jhhlp_000917</name>
</gene>
<feature type="transmembrane region" description="Helical" evidence="6">
    <location>
        <begin position="508"/>
        <end position="528"/>
    </location>
</feature>
<evidence type="ECO:0000256" key="6">
    <source>
        <dbReference type="SAM" id="Phobius"/>
    </source>
</evidence>
<feature type="transmembrane region" description="Helical" evidence="6">
    <location>
        <begin position="263"/>
        <end position="282"/>
    </location>
</feature>
<dbReference type="InterPro" id="IPR036259">
    <property type="entry name" value="MFS_trans_sf"/>
</dbReference>
<keyword evidence="4 6" id="KW-0472">Membrane</keyword>
<dbReference type="EMBL" id="NLAX01000003">
    <property type="protein sequence ID" value="PKS12709.1"/>
    <property type="molecule type" value="Genomic_DNA"/>
</dbReference>
<keyword evidence="9" id="KW-1185">Reference proteome</keyword>
<sequence>MSSDKKDPSRGPSPSRSADADADTETVPVTADFKPTRDFVLAFSSMIMVVLAVAFEATTLAVALPIMSTDLGGTALQAFWSGTGFLLASAVFQPTVAGLSAVFGRSNLIYISSAFFAAGSLIAALAQSFPVVVAGRVIQGGGGGGIIALTEVIVTDLVPLADRGRWLAILSAVWSIGTVAGPLIGAGFAQNVSWRWIFWINLPIIAVGAVMVFLFLKQAKLPGNMVQKLKRFDWIGAVLFTVGSGSFLFGLSSGGVMYEWRSWQVLVSILVGAAVVAAFGVWEVVFAERLGVELLVPAGLFNNFSTISLYAQAVLHGAILWSLIYFLILYYQAILFYSPITSAVATLPETLTVAPSGMVVGIIASITGRYRWSLWSGWVIATLGTGLLYLLDENTSIAQWIFINIPVGLGTGMLFPAMGLGIQASCPPLLNAEAAAFFSFTRTFGQSVGVAVSGVLFQNVFRRELEKLPAFAADALHLSRDATIVVGVIQGMETSPQKTDLITAYNDALRIVWILLTALAGVSLLLSIPVKGFSLQREHVTKQALVAGEKASDAEPDVEKGGVKA</sequence>
<evidence type="ECO:0000259" key="7">
    <source>
        <dbReference type="PROSITE" id="PS50850"/>
    </source>
</evidence>
<protein>
    <recommendedName>
        <fullName evidence="7">Major facilitator superfamily (MFS) profile domain-containing protein</fullName>
    </recommendedName>
</protein>
<name>A0A2N3NJU2_9PEZI</name>
<evidence type="ECO:0000313" key="8">
    <source>
        <dbReference type="EMBL" id="PKS12709.1"/>
    </source>
</evidence>
<evidence type="ECO:0000256" key="3">
    <source>
        <dbReference type="ARBA" id="ARBA00022989"/>
    </source>
</evidence>
<feature type="transmembrane region" description="Helical" evidence="6">
    <location>
        <begin position="108"/>
        <end position="127"/>
    </location>
</feature>
<evidence type="ECO:0000313" key="9">
    <source>
        <dbReference type="Proteomes" id="UP000233524"/>
    </source>
</evidence>
<dbReference type="PANTHER" id="PTHR23501">
    <property type="entry name" value="MAJOR FACILITATOR SUPERFAMILY"/>
    <property type="match status" value="1"/>
</dbReference>
<dbReference type="PROSITE" id="PS50850">
    <property type="entry name" value="MFS"/>
    <property type="match status" value="1"/>
</dbReference>
<feature type="transmembrane region" description="Helical" evidence="6">
    <location>
        <begin position="78"/>
        <end position="101"/>
    </location>
</feature>
<feature type="transmembrane region" description="Helical" evidence="6">
    <location>
        <begin position="400"/>
        <end position="422"/>
    </location>
</feature>
<dbReference type="VEuPathDB" id="FungiDB:jhhlp_000917"/>
<evidence type="ECO:0000256" key="4">
    <source>
        <dbReference type="ARBA" id="ARBA00023136"/>
    </source>
</evidence>
<feature type="transmembrane region" description="Helical" evidence="6">
    <location>
        <begin position="372"/>
        <end position="391"/>
    </location>
</feature>
<dbReference type="Pfam" id="PF07690">
    <property type="entry name" value="MFS_1"/>
    <property type="match status" value="1"/>
</dbReference>
<organism evidence="8 9">
    <name type="scientific">Lomentospora prolificans</name>
    <dbReference type="NCBI Taxonomy" id="41688"/>
    <lineage>
        <taxon>Eukaryota</taxon>
        <taxon>Fungi</taxon>
        <taxon>Dikarya</taxon>
        <taxon>Ascomycota</taxon>
        <taxon>Pezizomycotina</taxon>
        <taxon>Sordariomycetes</taxon>
        <taxon>Hypocreomycetidae</taxon>
        <taxon>Microascales</taxon>
        <taxon>Microascaceae</taxon>
        <taxon>Lomentospora</taxon>
    </lineage>
</organism>
<feature type="transmembrane region" description="Helical" evidence="6">
    <location>
        <begin position="434"/>
        <end position="457"/>
    </location>
</feature>
<feature type="transmembrane region" description="Helical" evidence="6">
    <location>
        <begin position="166"/>
        <end position="190"/>
    </location>
</feature>
<dbReference type="GO" id="GO:0005886">
    <property type="term" value="C:plasma membrane"/>
    <property type="evidence" value="ECO:0007669"/>
    <property type="project" value="TreeGrafter"/>
</dbReference>
<dbReference type="InterPro" id="IPR011701">
    <property type="entry name" value="MFS"/>
</dbReference>
<feature type="transmembrane region" description="Helical" evidence="6">
    <location>
        <begin position="237"/>
        <end position="257"/>
    </location>
</feature>
<dbReference type="PANTHER" id="PTHR23501:SF59">
    <property type="entry name" value="MAJOR FACILITATOR SUPERFAMILY (MFS) PROFILE DOMAIN-CONTAINING PROTEIN-RELATED"/>
    <property type="match status" value="1"/>
</dbReference>
<dbReference type="OrthoDB" id="2351791at2759"/>
<dbReference type="InterPro" id="IPR020846">
    <property type="entry name" value="MFS_dom"/>
</dbReference>